<evidence type="ECO:0000313" key="2">
    <source>
        <dbReference type="EMBL" id="RMX55399.1"/>
    </source>
</evidence>
<dbReference type="Pfam" id="PF02191">
    <property type="entry name" value="OLF"/>
    <property type="match status" value="1"/>
</dbReference>
<reference evidence="2 3" key="1">
    <citation type="journal article" date="2018" name="Sci. Rep.">
        <title>Comparative analysis of the Pocillopora damicornis genome highlights role of immune system in coral evolution.</title>
        <authorList>
            <person name="Cunning R."/>
            <person name="Bay R.A."/>
            <person name="Gillette P."/>
            <person name="Baker A.C."/>
            <person name="Traylor-Knowles N."/>
        </authorList>
    </citation>
    <scope>NUCLEOTIDE SEQUENCE [LARGE SCALE GENOMIC DNA]</scope>
    <source>
        <strain evidence="2">RSMAS</strain>
        <tissue evidence="2">Whole animal</tissue>
    </source>
</reference>
<accession>A0A3M6UP69</accession>
<proteinExistence type="predicted"/>
<feature type="domain" description="Olfactomedin-like" evidence="1">
    <location>
        <begin position="13"/>
        <end position="66"/>
    </location>
</feature>
<comment type="caution">
    <text evidence="2">The sequence shown here is derived from an EMBL/GenBank/DDBJ whole genome shotgun (WGS) entry which is preliminary data.</text>
</comment>
<dbReference type="AlphaFoldDB" id="A0A3M6UP69"/>
<dbReference type="OrthoDB" id="5986691at2759"/>
<dbReference type="EMBL" id="RCHS01001065">
    <property type="protein sequence ID" value="RMX55399.1"/>
    <property type="molecule type" value="Genomic_DNA"/>
</dbReference>
<evidence type="ECO:0000259" key="1">
    <source>
        <dbReference type="Pfam" id="PF02191"/>
    </source>
</evidence>
<organism evidence="2 3">
    <name type="scientific">Pocillopora damicornis</name>
    <name type="common">Cauliflower coral</name>
    <name type="synonym">Millepora damicornis</name>
    <dbReference type="NCBI Taxonomy" id="46731"/>
    <lineage>
        <taxon>Eukaryota</taxon>
        <taxon>Metazoa</taxon>
        <taxon>Cnidaria</taxon>
        <taxon>Anthozoa</taxon>
        <taxon>Hexacorallia</taxon>
        <taxon>Scleractinia</taxon>
        <taxon>Astrocoeniina</taxon>
        <taxon>Pocilloporidae</taxon>
        <taxon>Pocillopora</taxon>
    </lineage>
</organism>
<sequence>MFEVFSLKKEPMYSLGNAFVVCEVIFRIDNFRKNPITINFAYYTKTEKQWNPNIHFVNQYDYSYKVD</sequence>
<name>A0A3M6UP69_POCDA</name>
<dbReference type="InterPro" id="IPR003112">
    <property type="entry name" value="Olfac-like_dom"/>
</dbReference>
<protein>
    <recommendedName>
        <fullName evidence="1">Olfactomedin-like domain-containing protein</fullName>
    </recommendedName>
</protein>
<dbReference type="Proteomes" id="UP000275408">
    <property type="component" value="Unassembled WGS sequence"/>
</dbReference>
<evidence type="ECO:0000313" key="3">
    <source>
        <dbReference type="Proteomes" id="UP000275408"/>
    </source>
</evidence>
<gene>
    <name evidence="2" type="ORF">pdam_00010160</name>
</gene>
<keyword evidence="3" id="KW-1185">Reference proteome</keyword>